<organism evidence="2">
    <name type="scientific">Physcomitrium patens</name>
    <name type="common">Spreading-leaved earth moss</name>
    <name type="synonym">Physcomitrella patens</name>
    <dbReference type="NCBI Taxonomy" id="3218"/>
    <lineage>
        <taxon>Eukaryota</taxon>
        <taxon>Viridiplantae</taxon>
        <taxon>Streptophyta</taxon>
        <taxon>Embryophyta</taxon>
        <taxon>Bryophyta</taxon>
        <taxon>Bryophytina</taxon>
        <taxon>Bryopsida</taxon>
        <taxon>Funariidae</taxon>
        <taxon>Funariales</taxon>
        <taxon>Funariaceae</taxon>
        <taxon>Physcomitrium</taxon>
    </lineage>
</organism>
<evidence type="ECO:0000313" key="4">
    <source>
        <dbReference type="Proteomes" id="UP000006727"/>
    </source>
</evidence>
<evidence type="ECO:0000313" key="3">
    <source>
        <dbReference type="EnsemblPlants" id="Pp3c23_15673V3.1"/>
    </source>
</evidence>
<keyword evidence="1" id="KW-0472">Membrane</keyword>
<reference evidence="2 4" key="1">
    <citation type="journal article" date="2008" name="Science">
        <title>The Physcomitrella genome reveals evolutionary insights into the conquest of land by plants.</title>
        <authorList>
            <person name="Rensing S."/>
            <person name="Lang D."/>
            <person name="Zimmer A."/>
            <person name="Terry A."/>
            <person name="Salamov A."/>
            <person name="Shapiro H."/>
            <person name="Nishiyama T."/>
            <person name="Perroud P.-F."/>
            <person name="Lindquist E."/>
            <person name="Kamisugi Y."/>
            <person name="Tanahashi T."/>
            <person name="Sakakibara K."/>
            <person name="Fujita T."/>
            <person name="Oishi K."/>
            <person name="Shin-I T."/>
            <person name="Kuroki Y."/>
            <person name="Toyoda A."/>
            <person name="Suzuki Y."/>
            <person name="Hashimoto A."/>
            <person name="Yamaguchi K."/>
            <person name="Sugano A."/>
            <person name="Kohara Y."/>
            <person name="Fujiyama A."/>
            <person name="Anterola A."/>
            <person name="Aoki S."/>
            <person name="Ashton N."/>
            <person name="Barbazuk W.B."/>
            <person name="Barker E."/>
            <person name="Bennetzen J."/>
            <person name="Bezanilla M."/>
            <person name="Blankenship R."/>
            <person name="Cho S.H."/>
            <person name="Dutcher S."/>
            <person name="Estelle M."/>
            <person name="Fawcett J.A."/>
            <person name="Gundlach H."/>
            <person name="Hanada K."/>
            <person name="Heyl A."/>
            <person name="Hicks K.A."/>
            <person name="Hugh J."/>
            <person name="Lohr M."/>
            <person name="Mayer K."/>
            <person name="Melkozernov A."/>
            <person name="Murata T."/>
            <person name="Nelson D."/>
            <person name="Pils B."/>
            <person name="Prigge M."/>
            <person name="Reiss B."/>
            <person name="Renner T."/>
            <person name="Rombauts S."/>
            <person name="Rushton P."/>
            <person name="Sanderfoot A."/>
            <person name="Schween G."/>
            <person name="Shiu S.-H."/>
            <person name="Stueber K."/>
            <person name="Theodoulou F.L."/>
            <person name="Tu H."/>
            <person name="Van de Peer Y."/>
            <person name="Verrier P.J."/>
            <person name="Waters E."/>
            <person name="Wood A."/>
            <person name="Yang L."/>
            <person name="Cove D."/>
            <person name="Cuming A."/>
            <person name="Hasebe M."/>
            <person name="Lucas S."/>
            <person name="Mishler D.B."/>
            <person name="Reski R."/>
            <person name="Grigoriev I."/>
            <person name="Quatrano R.S."/>
            <person name="Boore J.L."/>
        </authorList>
    </citation>
    <scope>NUCLEOTIDE SEQUENCE [LARGE SCALE GENOMIC DNA]</scope>
    <source>
        <strain evidence="3 4">cv. Gransden 2004</strain>
    </source>
</reference>
<name>A0A2K1IJJ0_PHYPA</name>
<dbReference type="InParanoid" id="A0A2K1IJJ0"/>
<evidence type="ECO:0000256" key="1">
    <source>
        <dbReference type="SAM" id="Phobius"/>
    </source>
</evidence>
<dbReference type="Gramene" id="Pp3c23_15673V3.1">
    <property type="protein sequence ID" value="Pp3c23_15673V3.1"/>
    <property type="gene ID" value="Pp3c23_15673"/>
</dbReference>
<protein>
    <submittedName>
        <fullName evidence="2 3">Uncharacterized protein</fullName>
    </submittedName>
</protein>
<keyword evidence="1" id="KW-0812">Transmembrane</keyword>
<keyword evidence="1" id="KW-1133">Transmembrane helix</keyword>
<feature type="transmembrane region" description="Helical" evidence="1">
    <location>
        <begin position="35"/>
        <end position="55"/>
    </location>
</feature>
<evidence type="ECO:0000313" key="2">
    <source>
        <dbReference type="EMBL" id="PNR29444.1"/>
    </source>
</evidence>
<dbReference type="Proteomes" id="UP000006727">
    <property type="component" value="Chromosome 23"/>
</dbReference>
<dbReference type="EMBL" id="ABEU02000023">
    <property type="protein sequence ID" value="PNR29444.1"/>
    <property type="molecule type" value="Genomic_DNA"/>
</dbReference>
<proteinExistence type="predicted"/>
<reference evidence="3" key="3">
    <citation type="submission" date="2020-12" db="UniProtKB">
        <authorList>
            <consortium name="EnsemblPlants"/>
        </authorList>
    </citation>
    <scope>IDENTIFICATION</scope>
</reference>
<keyword evidence="4" id="KW-1185">Reference proteome</keyword>
<dbReference type="EnsemblPlants" id="Pp3c23_15673V3.1">
    <property type="protein sequence ID" value="Pp3c23_15673V3.1"/>
    <property type="gene ID" value="Pp3c23_15673"/>
</dbReference>
<dbReference type="AlphaFoldDB" id="A0A2K1IJJ0"/>
<gene>
    <name evidence="2" type="ORF">PHYPA_028137</name>
</gene>
<reference evidence="2 4" key="2">
    <citation type="journal article" date="2018" name="Plant J.">
        <title>The Physcomitrella patens chromosome-scale assembly reveals moss genome structure and evolution.</title>
        <authorList>
            <person name="Lang D."/>
            <person name="Ullrich K.K."/>
            <person name="Murat F."/>
            <person name="Fuchs J."/>
            <person name="Jenkins J."/>
            <person name="Haas F.B."/>
            <person name="Piednoel M."/>
            <person name="Gundlach H."/>
            <person name="Van Bel M."/>
            <person name="Meyberg R."/>
            <person name="Vives C."/>
            <person name="Morata J."/>
            <person name="Symeonidi A."/>
            <person name="Hiss M."/>
            <person name="Muchero W."/>
            <person name="Kamisugi Y."/>
            <person name="Saleh O."/>
            <person name="Blanc G."/>
            <person name="Decker E.L."/>
            <person name="van Gessel N."/>
            <person name="Grimwood J."/>
            <person name="Hayes R.D."/>
            <person name="Graham S.W."/>
            <person name="Gunter L.E."/>
            <person name="McDaniel S.F."/>
            <person name="Hoernstein S.N.W."/>
            <person name="Larsson A."/>
            <person name="Li F.W."/>
            <person name="Perroud P.F."/>
            <person name="Phillips J."/>
            <person name="Ranjan P."/>
            <person name="Rokshar D.S."/>
            <person name="Rothfels C.J."/>
            <person name="Schneider L."/>
            <person name="Shu S."/>
            <person name="Stevenson D.W."/>
            <person name="Thummler F."/>
            <person name="Tillich M."/>
            <person name="Villarreal Aguilar J.C."/>
            <person name="Widiez T."/>
            <person name="Wong G.K."/>
            <person name="Wymore A."/>
            <person name="Zhang Y."/>
            <person name="Zimmer A.D."/>
            <person name="Quatrano R.S."/>
            <person name="Mayer K.F.X."/>
            <person name="Goodstein D."/>
            <person name="Casacuberta J.M."/>
            <person name="Vandepoele K."/>
            <person name="Reski R."/>
            <person name="Cuming A.C."/>
            <person name="Tuskan G.A."/>
            <person name="Maumus F."/>
            <person name="Salse J."/>
            <person name="Schmutz J."/>
            <person name="Rensing S.A."/>
        </authorList>
    </citation>
    <scope>NUCLEOTIDE SEQUENCE [LARGE SCALE GENOMIC DNA]</scope>
    <source>
        <strain evidence="3 4">cv. Gransden 2004</strain>
    </source>
</reference>
<sequence length="63" mass="7046">MNHIVSSIPPVEDFDYDAVLNTHARGAKRSWMSRLRLCACMCYFSVVFSILAAALSTQFVSFA</sequence>
<accession>A0A2K1IJJ0</accession>